<dbReference type="eggNOG" id="ENOG502RX6V">
    <property type="taxonomic scope" value="Eukaryota"/>
</dbReference>
<dbReference type="PANTHER" id="PTHR30085">
    <property type="entry name" value="AMINO ACID ABC TRANSPORTER PERMEASE"/>
    <property type="match status" value="1"/>
</dbReference>
<evidence type="ECO:0000256" key="5">
    <source>
        <dbReference type="SAM" id="Phobius"/>
    </source>
</evidence>
<feature type="compositionally biased region" description="Polar residues" evidence="4">
    <location>
        <begin position="53"/>
        <end position="66"/>
    </location>
</feature>
<evidence type="ECO:0000256" key="3">
    <source>
        <dbReference type="ARBA" id="ARBA00022729"/>
    </source>
</evidence>
<comment type="caution">
    <text evidence="6">The sequence shown here is derived from an EMBL/GenBank/DDBJ whole genome shotgun (WGS) entry which is preliminary data.</text>
</comment>
<protein>
    <submittedName>
        <fullName evidence="6">Uncharacterized protein</fullName>
    </submittedName>
</protein>
<comment type="similarity">
    <text evidence="1">Belongs to the bacterial solute-binding protein 3 family.</text>
</comment>
<dbReference type="OrthoDB" id="47924at2759"/>
<evidence type="ECO:0000256" key="1">
    <source>
        <dbReference type="ARBA" id="ARBA00010333"/>
    </source>
</evidence>
<keyword evidence="5" id="KW-0812">Transmembrane</keyword>
<dbReference type="AlphaFoldDB" id="K0SCP8"/>
<dbReference type="Gene3D" id="3.40.190.10">
    <property type="entry name" value="Periplasmic binding protein-like II"/>
    <property type="match status" value="3"/>
</dbReference>
<name>K0SCP8_THAOC</name>
<feature type="non-terminal residue" evidence="6">
    <location>
        <position position="1"/>
    </location>
</feature>
<keyword evidence="2" id="KW-0813">Transport</keyword>
<keyword evidence="5" id="KW-1133">Transmembrane helix</keyword>
<keyword evidence="7" id="KW-1185">Reference proteome</keyword>
<feature type="region of interest" description="Disordered" evidence="4">
    <location>
        <begin position="53"/>
        <end position="73"/>
    </location>
</feature>
<evidence type="ECO:0000256" key="2">
    <source>
        <dbReference type="ARBA" id="ARBA00022448"/>
    </source>
</evidence>
<reference evidence="6 7" key="1">
    <citation type="journal article" date="2012" name="Genome Biol.">
        <title>Genome and low-iron response of an oceanic diatom adapted to chronic iron limitation.</title>
        <authorList>
            <person name="Lommer M."/>
            <person name="Specht M."/>
            <person name="Roy A.S."/>
            <person name="Kraemer L."/>
            <person name="Andreson R."/>
            <person name="Gutowska M.A."/>
            <person name="Wolf J."/>
            <person name="Bergner S.V."/>
            <person name="Schilhabel M.B."/>
            <person name="Klostermeier U.C."/>
            <person name="Beiko R.G."/>
            <person name="Rosenstiel P."/>
            <person name="Hippler M."/>
            <person name="Laroche J."/>
        </authorList>
    </citation>
    <scope>NUCLEOTIDE SEQUENCE [LARGE SCALE GENOMIC DNA]</scope>
    <source>
        <strain evidence="6 7">CCMP1005</strain>
    </source>
</reference>
<evidence type="ECO:0000313" key="6">
    <source>
        <dbReference type="EMBL" id="EJK63908.1"/>
    </source>
</evidence>
<dbReference type="OMA" id="RYDECAN"/>
<proteinExistence type="inferred from homology"/>
<dbReference type="EMBL" id="AGNL01017885">
    <property type="protein sequence ID" value="EJK63908.1"/>
    <property type="molecule type" value="Genomic_DNA"/>
</dbReference>
<dbReference type="SUPFAM" id="SSF53850">
    <property type="entry name" value="Periplasmic binding protein-like II"/>
    <property type="match status" value="1"/>
</dbReference>
<accession>K0SCP8</accession>
<keyword evidence="5" id="KW-0472">Membrane</keyword>
<dbReference type="GO" id="GO:0006865">
    <property type="term" value="P:amino acid transport"/>
    <property type="evidence" value="ECO:0007669"/>
    <property type="project" value="TreeGrafter"/>
</dbReference>
<gene>
    <name evidence="6" type="ORF">THAOC_15408</name>
</gene>
<dbReference type="Proteomes" id="UP000266841">
    <property type="component" value="Unassembled WGS sequence"/>
</dbReference>
<evidence type="ECO:0000256" key="4">
    <source>
        <dbReference type="SAM" id="MobiDB-lite"/>
    </source>
</evidence>
<sequence length="622" mass="67818">CPSDRKNETVYEAKQVGSCERNWKLLVACILVLGGLAVAVSLALGMEVSQNHAATDEPTVQPTSSPTHDRRPTLQVVEERGVVRCGFRRCGANGKYGCAVDYVDVCRFVASVLFGNSSKFDSVSVTLGNRFQVLQSRKADLLLSGDTHLVEREIKEPTTGVGFAFSTPFVYSGIKYLGDEDMVRCAEEEQRFDNCRQLKICVLANTTLSEIIARLFPSDFYTTMAPYELSERYLDGTCNTILHEFPRAWLLHSINASDEAAASKIASTYIGTKNVAYEPLSIVTRQSDPEFSDVMSWAINALMYAKEQGITADLSKCTPYSSTPTSASELDFLLGVYCLGNSIGDARQIMPEDGDMIGGKGINSINNGTCMINTLPFGNLEDRDADVAQGDLGRIRGGDYLNCGVVVPDNFFGDLREATGVVGMSVTYCTAVAVALMDGKEDAVELFPFVESSNVSYQALHNGTVDILAGAKAKSEIPGVTFSTTYFYGNETAEEDLTMYTLATRKDDFKFSSFVNLVVMSTIKADKDGIGRDAHRNMPLISGTIVVVNDSLRKRLIVRVFAPSVYGSNIGWALKDAISYSGSYSQILSENFPQSMAATGRNCIHKDGPLRHSIPGIRFQNP</sequence>
<organism evidence="6 7">
    <name type="scientific">Thalassiosira oceanica</name>
    <name type="common">Marine diatom</name>
    <dbReference type="NCBI Taxonomy" id="159749"/>
    <lineage>
        <taxon>Eukaryota</taxon>
        <taxon>Sar</taxon>
        <taxon>Stramenopiles</taxon>
        <taxon>Ochrophyta</taxon>
        <taxon>Bacillariophyta</taxon>
        <taxon>Coscinodiscophyceae</taxon>
        <taxon>Thalassiosirophycidae</taxon>
        <taxon>Thalassiosirales</taxon>
        <taxon>Thalassiosiraceae</taxon>
        <taxon>Thalassiosira</taxon>
    </lineage>
</organism>
<evidence type="ECO:0000313" key="7">
    <source>
        <dbReference type="Proteomes" id="UP000266841"/>
    </source>
</evidence>
<dbReference type="PANTHER" id="PTHR30085:SF6">
    <property type="entry name" value="ABC TRANSPORTER GLUTAMINE-BINDING PROTEIN GLNH"/>
    <property type="match status" value="1"/>
</dbReference>
<feature type="transmembrane region" description="Helical" evidence="5">
    <location>
        <begin position="25"/>
        <end position="46"/>
    </location>
</feature>
<dbReference type="InterPro" id="IPR051455">
    <property type="entry name" value="Bact_solute-bind_prot3"/>
</dbReference>
<keyword evidence="3" id="KW-0732">Signal</keyword>